<dbReference type="Proteomes" id="UP000249304">
    <property type="component" value="Unassembled WGS sequence"/>
</dbReference>
<name>A0A2W2E112_9ACTN</name>
<reference evidence="1 2" key="1">
    <citation type="submission" date="2018-01" db="EMBL/GenBank/DDBJ databases">
        <title>Draft genome sequence of Nonomuraea sp. KC333.</title>
        <authorList>
            <person name="Sahin N."/>
            <person name="Saygin H."/>
            <person name="Ay H."/>
        </authorList>
    </citation>
    <scope>NUCLEOTIDE SEQUENCE [LARGE SCALE GENOMIC DNA]</scope>
    <source>
        <strain evidence="1 2">KC333</strain>
    </source>
</reference>
<dbReference type="RefSeq" id="WP_111184821.1">
    <property type="nucleotide sequence ID" value="NZ_POUD01000344.1"/>
</dbReference>
<proteinExistence type="predicted"/>
<organism evidence="1 2">
    <name type="scientific">Nonomuraea aridisoli</name>
    <dbReference type="NCBI Taxonomy" id="2070368"/>
    <lineage>
        <taxon>Bacteria</taxon>
        <taxon>Bacillati</taxon>
        <taxon>Actinomycetota</taxon>
        <taxon>Actinomycetes</taxon>
        <taxon>Streptosporangiales</taxon>
        <taxon>Streptosporangiaceae</taxon>
        <taxon>Nonomuraea</taxon>
    </lineage>
</organism>
<gene>
    <name evidence="1" type="ORF">C1J01_43070</name>
</gene>
<evidence type="ECO:0000313" key="2">
    <source>
        <dbReference type="Proteomes" id="UP000249304"/>
    </source>
</evidence>
<evidence type="ECO:0000313" key="1">
    <source>
        <dbReference type="EMBL" id="PZG05788.1"/>
    </source>
</evidence>
<dbReference type="AlphaFoldDB" id="A0A2W2E112"/>
<keyword evidence="2" id="KW-1185">Reference proteome</keyword>
<accession>A0A2W2E112</accession>
<protein>
    <submittedName>
        <fullName evidence="1">Uncharacterized protein</fullName>
    </submittedName>
</protein>
<sequence>MVSRGPGVTFSHTLGRFPSLTPGRFVGGFASPAFDAVSRFTRPIVRLADSGVAGLTVRYLISRFAWPIVRLAGGGFAGVGLCRRLGYFAIARMAGGFAGISAPGTSVRFGVAFGHRRNRIVVPRRREGVACPGCGDLGGLLRRLDVSGGVPDLLDRAGCVVVRDCLGGACLPRLGGGVAVCCRGEACFCFRVTVATGARRGSGLVVRVLIRGPGLCGRGLRVGLGGQGSRRVLLRARLGRE</sequence>
<comment type="caution">
    <text evidence="1">The sequence shown here is derived from an EMBL/GenBank/DDBJ whole genome shotgun (WGS) entry which is preliminary data.</text>
</comment>
<dbReference type="EMBL" id="POUD01000344">
    <property type="protein sequence ID" value="PZG05788.1"/>
    <property type="molecule type" value="Genomic_DNA"/>
</dbReference>